<protein>
    <recommendedName>
        <fullName evidence="13">Calmodulin</fullName>
    </recommendedName>
</protein>
<keyword evidence="4" id="KW-0418">Kinase</keyword>
<dbReference type="SMART" id="SM00220">
    <property type="entry name" value="S_TKc"/>
    <property type="match status" value="1"/>
</dbReference>
<dbReference type="SUPFAM" id="SSF56112">
    <property type="entry name" value="Protein kinase-like (PK-like)"/>
    <property type="match status" value="1"/>
</dbReference>
<dbReference type="FunFam" id="1.10.238.10:FF:000001">
    <property type="entry name" value="Calmodulin 1"/>
    <property type="match status" value="1"/>
</dbReference>
<dbReference type="PROSITE" id="PS00108">
    <property type="entry name" value="PROTEIN_KINASE_ST"/>
    <property type="match status" value="1"/>
</dbReference>
<sequence>MSKLVRQARSCKIVEDFEVGRVLGRGSFGTVTRVVERATGREFACKSLSKARLVTDNDRATAQREVDILQVMAGNPNVVHIEAVYEDADHVHFIMELCRGGELFDRIVAKGHYSESDAAMILRKILSVLKSCHENNIAHRDIKPENFLFVEPDEDSELKAIDFGLSCFLQADEVAHDVVGTPIYIAPEVLRRSYTTKADIWSAGVVLYILLSGKLPFYGTNEKEELRSTLRGHYNLIKEPWPSISEPAKDVVRKMLTMDYNARPDAETLLSDPWVREGGIASTQPLVDAVVAGIGEFLAMNRLKKRALQVIALNCRKSDMKNIKNLFENIDEDGSGTITLKELQLALATSKLNLPELDAQELLNAYDVDGDGVINYSEFLTATSNLRLLTTAENIRDCFRRFDIDEDGSISVDEVREILRDCDLSDDAIMDIVDSTDHNKDGRIDYDEFYEMMKKRSDGLRDAPSRLNRLAADADSLREYHPTSDQQNSNGS</sequence>
<dbReference type="FunFam" id="1.10.510.10:FF:000571">
    <property type="entry name" value="Maternal embryonic leucine zipper kinase"/>
    <property type="match status" value="1"/>
</dbReference>
<organism evidence="12">
    <name type="scientific">Compsopogon caeruleus</name>
    <dbReference type="NCBI Taxonomy" id="31354"/>
    <lineage>
        <taxon>Eukaryota</taxon>
        <taxon>Rhodophyta</taxon>
        <taxon>Compsopogonophyceae</taxon>
        <taxon>Compsopogonales</taxon>
        <taxon>Compsopogonaceae</taxon>
        <taxon>Compsopogon</taxon>
    </lineage>
</organism>
<dbReference type="InterPro" id="IPR000719">
    <property type="entry name" value="Prot_kinase_dom"/>
</dbReference>
<feature type="region of interest" description="Disordered" evidence="9">
    <location>
        <begin position="471"/>
        <end position="492"/>
    </location>
</feature>
<dbReference type="FunFam" id="3.30.200.20:FF:000042">
    <property type="entry name" value="Aurora kinase A"/>
    <property type="match status" value="1"/>
</dbReference>
<dbReference type="PANTHER" id="PTHR24349">
    <property type="entry name" value="SERINE/THREONINE-PROTEIN KINASE"/>
    <property type="match status" value="1"/>
</dbReference>
<evidence type="ECO:0000256" key="1">
    <source>
        <dbReference type="ARBA" id="ARBA00022527"/>
    </source>
</evidence>
<evidence type="ECO:0000313" key="12">
    <source>
        <dbReference type="EMBL" id="CAD9232672.1"/>
    </source>
</evidence>
<dbReference type="PROSITE" id="PS50011">
    <property type="entry name" value="PROTEIN_KINASE_DOM"/>
    <property type="match status" value="1"/>
</dbReference>
<keyword evidence="1 8" id="KW-0723">Serine/threonine-protein kinase</keyword>
<keyword evidence="5" id="KW-0106">Calcium</keyword>
<dbReference type="PROSITE" id="PS00107">
    <property type="entry name" value="PROTEIN_KINASE_ATP"/>
    <property type="match status" value="1"/>
</dbReference>
<keyword evidence="2" id="KW-0808">Transferase</keyword>
<evidence type="ECO:0000259" key="10">
    <source>
        <dbReference type="PROSITE" id="PS50011"/>
    </source>
</evidence>
<comment type="similarity">
    <text evidence="8">Belongs to the protein kinase superfamily.</text>
</comment>
<evidence type="ECO:0000256" key="8">
    <source>
        <dbReference type="RuleBase" id="RU000304"/>
    </source>
</evidence>
<dbReference type="SMART" id="SM00054">
    <property type="entry name" value="EFh"/>
    <property type="match status" value="4"/>
</dbReference>
<dbReference type="AlphaFoldDB" id="A0A7S1TCK7"/>
<gene>
    <name evidence="12" type="ORF">CCAE0312_LOCUS4755</name>
</gene>
<dbReference type="InterPro" id="IPR018247">
    <property type="entry name" value="EF_Hand_1_Ca_BS"/>
</dbReference>
<evidence type="ECO:0008006" key="13">
    <source>
        <dbReference type="Google" id="ProtNLM"/>
    </source>
</evidence>
<dbReference type="InterPro" id="IPR002048">
    <property type="entry name" value="EF_hand_dom"/>
</dbReference>
<keyword evidence="3 7" id="KW-0547">Nucleotide-binding</keyword>
<feature type="binding site" evidence="7">
    <location>
        <position position="46"/>
    </location>
    <ligand>
        <name>ATP</name>
        <dbReference type="ChEBI" id="CHEBI:30616"/>
    </ligand>
</feature>
<evidence type="ECO:0000256" key="6">
    <source>
        <dbReference type="ARBA" id="ARBA00022840"/>
    </source>
</evidence>
<dbReference type="Gene3D" id="3.30.200.20">
    <property type="entry name" value="Phosphorylase Kinase, domain 1"/>
    <property type="match status" value="1"/>
</dbReference>
<accession>A0A7S1TCK7</accession>
<dbReference type="GO" id="GO:0004674">
    <property type="term" value="F:protein serine/threonine kinase activity"/>
    <property type="evidence" value="ECO:0007669"/>
    <property type="project" value="UniProtKB-KW"/>
</dbReference>
<dbReference type="InterPro" id="IPR017441">
    <property type="entry name" value="Protein_kinase_ATP_BS"/>
</dbReference>
<feature type="domain" description="EF-hand" evidence="11">
    <location>
        <begin position="426"/>
        <end position="459"/>
    </location>
</feature>
<feature type="domain" description="EF-hand" evidence="11">
    <location>
        <begin position="354"/>
        <end position="389"/>
    </location>
</feature>
<reference evidence="12" key="1">
    <citation type="submission" date="2021-01" db="EMBL/GenBank/DDBJ databases">
        <authorList>
            <person name="Corre E."/>
            <person name="Pelletier E."/>
            <person name="Niang G."/>
            <person name="Scheremetjew M."/>
            <person name="Finn R."/>
            <person name="Kale V."/>
            <person name="Holt S."/>
            <person name="Cochrane G."/>
            <person name="Meng A."/>
            <person name="Brown T."/>
            <person name="Cohen L."/>
        </authorList>
    </citation>
    <scope>NUCLEOTIDE SEQUENCE</scope>
    <source>
        <strain evidence="12">SAG 36.94</strain>
    </source>
</reference>
<dbReference type="GO" id="GO:0005524">
    <property type="term" value="F:ATP binding"/>
    <property type="evidence" value="ECO:0007669"/>
    <property type="project" value="UniProtKB-UniRule"/>
</dbReference>
<dbReference type="PROSITE" id="PS00018">
    <property type="entry name" value="EF_HAND_1"/>
    <property type="match status" value="4"/>
</dbReference>
<proteinExistence type="inferred from homology"/>
<dbReference type="SUPFAM" id="SSF47473">
    <property type="entry name" value="EF-hand"/>
    <property type="match status" value="1"/>
</dbReference>
<feature type="domain" description="EF-hand" evidence="11">
    <location>
        <begin position="318"/>
        <end position="353"/>
    </location>
</feature>
<evidence type="ECO:0000256" key="2">
    <source>
        <dbReference type="ARBA" id="ARBA00022679"/>
    </source>
</evidence>
<feature type="compositionally biased region" description="Polar residues" evidence="9">
    <location>
        <begin position="483"/>
        <end position="492"/>
    </location>
</feature>
<evidence type="ECO:0000259" key="11">
    <source>
        <dbReference type="PROSITE" id="PS50222"/>
    </source>
</evidence>
<name>A0A7S1TCK7_9RHOD</name>
<evidence type="ECO:0000256" key="5">
    <source>
        <dbReference type="ARBA" id="ARBA00022837"/>
    </source>
</evidence>
<evidence type="ECO:0000256" key="7">
    <source>
        <dbReference type="PROSITE-ProRule" id="PRU10141"/>
    </source>
</evidence>
<feature type="domain" description="Protein kinase" evidence="10">
    <location>
        <begin position="17"/>
        <end position="275"/>
    </location>
</feature>
<dbReference type="InterPro" id="IPR008271">
    <property type="entry name" value="Ser/Thr_kinase_AS"/>
</dbReference>
<dbReference type="InterPro" id="IPR011992">
    <property type="entry name" value="EF-hand-dom_pair"/>
</dbReference>
<dbReference type="Pfam" id="PF13499">
    <property type="entry name" value="EF-hand_7"/>
    <property type="match status" value="2"/>
</dbReference>
<dbReference type="CDD" id="cd05117">
    <property type="entry name" value="STKc_CAMK"/>
    <property type="match status" value="1"/>
</dbReference>
<dbReference type="InterPro" id="IPR011009">
    <property type="entry name" value="Kinase-like_dom_sf"/>
</dbReference>
<evidence type="ECO:0000256" key="9">
    <source>
        <dbReference type="SAM" id="MobiDB-lite"/>
    </source>
</evidence>
<feature type="domain" description="EF-hand" evidence="11">
    <location>
        <begin position="390"/>
        <end position="425"/>
    </location>
</feature>
<evidence type="ECO:0000256" key="3">
    <source>
        <dbReference type="ARBA" id="ARBA00022741"/>
    </source>
</evidence>
<dbReference type="EMBL" id="HBGH01008675">
    <property type="protein sequence ID" value="CAD9232672.1"/>
    <property type="molecule type" value="Transcribed_RNA"/>
</dbReference>
<keyword evidence="6 7" id="KW-0067">ATP-binding</keyword>
<dbReference type="Gene3D" id="1.10.510.10">
    <property type="entry name" value="Transferase(Phosphotransferase) domain 1"/>
    <property type="match status" value="1"/>
</dbReference>
<evidence type="ECO:0000256" key="4">
    <source>
        <dbReference type="ARBA" id="ARBA00022777"/>
    </source>
</evidence>
<dbReference type="InterPro" id="IPR050205">
    <property type="entry name" value="CDPK_Ser/Thr_kinases"/>
</dbReference>
<dbReference type="GO" id="GO:0005509">
    <property type="term" value="F:calcium ion binding"/>
    <property type="evidence" value="ECO:0007669"/>
    <property type="project" value="InterPro"/>
</dbReference>
<dbReference type="PROSITE" id="PS50222">
    <property type="entry name" value="EF_HAND_2"/>
    <property type="match status" value="4"/>
</dbReference>
<dbReference type="Gene3D" id="1.10.238.10">
    <property type="entry name" value="EF-hand"/>
    <property type="match status" value="1"/>
</dbReference>
<dbReference type="Pfam" id="PF00069">
    <property type="entry name" value="Pkinase"/>
    <property type="match status" value="1"/>
</dbReference>